<dbReference type="PROSITE" id="PS51257">
    <property type="entry name" value="PROKAR_LIPOPROTEIN"/>
    <property type="match status" value="1"/>
</dbReference>
<protein>
    <submittedName>
        <fullName evidence="2">Uncharacterized protein</fullName>
    </submittedName>
</protein>
<name>A0A368PGA8_SETIT</name>
<gene>
    <name evidence="2" type="ORF">SETIT_1G030800v2</name>
</gene>
<feature type="region of interest" description="Disordered" evidence="1">
    <location>
        <begin position="85"/>
        <end position="111"/>
    </location>
</feature>
<sequence length="169" mass="17289">MDGGARGRSGAAAFHERSGSHGGVSTASCLRIASSLGAASHRALTRSASGICSAAVSSALAWTPCPGFFAFVAARIRSPLDPKRGCAANRGEAPSAATSRMATRTTRKRSADHTRDELGGAAVNFIAAAEAAVPQFAGSRRSPRWCGLLHPGVGRRKDNVQLNGMASEG</sequence>
<evidence type="ECO:0000256" key="1">
    <source>
        <dbReference type="SAM" id="MobiDB-lite"/>
    </source>
</evidence>
<reference evidence="2" key="1">
    <citation type="journal article" date="2012" name="Nat. Biotechnol.">
        <title>Reference genome sequence of the model plant Setaria.</title>
        <authorList>
            <person name="Bennetzen J.L."/>
            <person name="Schmutz J."/>
            <person name="Wang H."/>
            <person name="Percifield R."/>
            <person name="Hawkins J."/>
            <person name="Pontaroli A.C."/>
            <person name="Estep M."/>
            <person name="Feng L."/>
            <person name="Vaughn J.N."/>
            <person name="Grimwood J."/>
            <person name="Jenkins J."/>
            <person name="Barry K."/>
            <person name="Lindquist E."/>
            <person name="Hellsten U."/>
            <person name="Deshpande S."/>
            <person name="Wang X."/>
            <person name="Wu X."/>
            <person name="Mitros T."/>
            <person name="Triplett J."/>
            <person name="Yang X."/>
            <person name="Ye C.Y."/>
            <person name="Mauro-Herrera M."/>
            <person name="Wang L."/>
            <person name="Li P."/>
            <person name="Sharma M."/>
            <person name="Sharma R."/>
            <person name="Ronald P.C."/>
            <person name="Panaud O."/>
            <person name="Kellogg E.A."/>
            <person name="Brutnell T.P."/>
            <person name="Doust A.N."/>
            <person name="Tuskan G.A."/>
            <person name="Rokhsar D."/>
            <person name="Devos K.M."/>
        </authorList>
    </citation>
    <scope>NUCLEOTIDE SEQUENCE [LARGE SCALE GENOMIC DNA]</scope>
    <source>
        <strain evidence="2">Yugu1</strain>
    </source>
</reference>
<evidence type="ECO:0000313" key="2">
    <source>
        <dbReference type="EMBL" id="RCV04811.1"/>
    </source>
</evidence>
<dbReference type="EMBL" id="CM003528">
    <property type="protein sequence ID" value="RCV04811.1"/>
    <property type="molecule type" value="Genomic_DNA"/>
</dbReference>
<feature type="region of interest" description="Disordered" evidence="1">
    <location>
        <begin position="1"/>
        <end position="24"/>
    </location>
</feature>
<dbReference type="AlphaFoldDB" id="A0A368PGA8"/>
<reference evidence="2" key="2">
    <citation type="submission" date="2015-07" db="EMBL/GenBank/DDBJ databases">
        <authorList>
            <person name="Noorani M."/>
        </authorList>
    </citation>
    <scope>NUCLEOTIDE SEQUENCE</scope>
    <source>
        <strain evidence="2">Yugu1</strain>
    </source>
</reference>
<accession>A0A368PGA8</accession>
<feature type="compositionally biased region" description="Low complexity" evidence="1">
    <location>
        <begin position="95"/>
        <end position="104"/>
    </location>
</feature>
<organism evidence="2">
    <name type="scientific">Setaria italica</name>
    <name type="common">Foxtail millet</name>
    <name type="synonym">Panicum italicum</name>
    <dbReference type="NCBI Taxonomy" id="4555"/>
    <lineage>
        <taxon>Eukaryota</taxon>
        <taxon>Viridiplantae</taxon>
        <taxon>Streptophyta</taxon>
        <taxon>Embryophyta</taxon>
        <taxon>Tracheophyta</taxon>
        <taxon>Spermatophyta</taxon>
        <taxon>Magnoliopsida</taxon>
        <taxon>Liliopsida</taxon>
        <taxon>Poales</taxon>
        <taxon>Poaceae</taxon>
        <taxon>PACMAD clade</taxon>
        <taxon>Panicoideae</taxon>
        <taxon>Panicodae</taxon>
        <taxon>Paniceae</taxon>
        <taxon>Cenchrinae</taxon>
        <taxon>Setaria</taxon>
    </lineage>
</organism>
<proteinExistence type="predicted"/>